<evidence type="ECO:0000313" key="2">
    <source>
        <dbReference type="Proteomes" id="UP000178645"/>
    </source>
</evidence>
<name>A0A1F6Y3J3_9BACT</name>
<sequence length="116" mass="13631">MITGPNQGLPTTAPVEKEPKVLTFEEFSARDKANFNAVRYGNFYRHFDGSAEHKARWYYGKFEDENRELVMRLLNKIRDMDESRGISTALRPCDRLLYEAYVIMRGYRVPDEELFA</sequence>
<gene>
    <name evidence="1" type="ORF">A3G53_02760</name>
</gene>
<protein>
    <submittedName>
        <fullName evidence="1">Uncharacterized protein</fullName>
    </submittedName>
</protein>
<dbReference type="Proteomes" id="UP000178645">
    <property type="component" value="Unassembled WGS sequence"/>
</dbReference>
<dbReference type="EMBL" id="MFVU01000032">
    <property type="protein sequence ID" value="OGJ00944.1"/>
    <property type="molecule type" value="Genomic_DNA"/>
</dbReference>
<comment type="caution">
    <text evidence="1">The sequence shown here is derived from an EMBL/GenBank/DDBJ whole genome shotgun (WGS) entry which is preliminary data.</text>
</comment>
<accession>A0A1F6Y3J3</accession>
<reference evidence="1 2" key="1">
    <citation type="journal article" date="2016" name="Nat. Commun.">
        <title>Thousands of microbial genomes shed light on interconnected biogeochemical processes in an aquifer system.</title>
        <authorList>
            <person name="Anantharaman K."/>
            <person name="Brown C.T."/>
            <person name="Hug L.A."/>
            <person name="Sharon I."/>
            <person name="Castelle C.J."/>
            <person name="Probst A.J."/>
            <person name="Thomas B.C."/>
            <person name="Singh A."/>
            <person name="Wilkins M.J."/>
            <person name="Karaoz U."/>
            <person name="Brodie E.L."/>
            <person name="Williams K.H."/>
            <person name="Hubbard S.S."/>
            <person name="Banfield J.F."/>
        </authorList>
    </citation>
    <scope>NUCLEOTIDE SEQUENCE [LARGE SCALE GENOMIC DNA]</scope>
</reference>
<organism evidence="1 2">
    <name type="scientific">Candidatus Nomurabacteria bacterium RIFCSPLOWO2_12_FULL_44_11</name>
    <dbReference type="NCBI Taxonomy" id="1801796"/>
    <lineage>
        <taxon>Bacteria</taxon>
        <taxon>Candidatus Nomuraibacteriota</taxon>
    </lineage>
</organism>
<evidence type="ECO:0000313" key="1">
    <source>
        <dbReference type="EMBL" id="OGJ00944.1"/>
    </source>
</evidence>
<dbReference type="AlphaFoldDB" id="A0A1F6Y3J3"/>
<proteinExistence type="predicted"/>